<evidence type="ECO:0000256" key="1">
    <source>
        <dbReference type="SAM" id="Phobius"/>
    </source>
</evidence>
<dbReference type="KEGG" id="yli:2908219"/>
<sequence>MPTLRRFYAIDPTPFPELNKDEKLDVRAMQRTFEGAYYRSAMGQLGFALLVLKVFSVKFMPVGTTFTACGILILVVALRRKRITDHMMYEETLGNRIFITSGNAVIWFAAFSLASYIVMLVLLMRLD</sequence>
<keyword evidence="1" id="KW-0812">Transmembrane</keyword>
<evidence type="ECO:0008006" key="6">
    <source>
        <dbReference type="Google" id="ProtNLM"/>
    </source>
</evidence>
<dbReference type="PANTHER" id="PTHR38646:SF1">
    <property type="entry name" value="DUF202 DOMAIN-CONTAINING PROTEIN"/>
    <property type="match status" value="1"/>
</dbReference>
<dbReference type="VEuPathDB" id="FungiDB:YALI0_F00814g"/>
<dbReference type="EMBL" id="CP017558">
    <property type="protein sequence ID" value="AOW06456.1"/>
    <property type="molecule type" value="Genomic_DNA"/>
</dbReference>
<feature type="transmembrane region" description="Helical" evidence="1">
    <location>
        <begin position="61"/>
        <end position="78"/>
    </location>
</feature>
<proteinExistence type="predicted"/>
<name>A0A1D8NLF8_YARLL</name>
<dbReference type="PANTHER" id="PTHR38646">
    <property type="entry name" value="YALI0F00814P"/>
    <property type="match status" value="1"/>
</dbReference>
<evidence type="ECO:0000313" key="3">
    <source>
        <dbReference type="EMBL" id="RDW25378.1"/>
    </source>
</evidence>
<dbReference type="Proteomes" id="UP000256601">
    <property type="component" value="Unassembled WGS sequence"/>
</dbReference>
<dbReference type="VEuPathDB" id="FungiDB:YALI1_F01275g"/>
<dbReference type="EMBL" id="KZ859004">
    <property type="protein sequence ID" value="RDW25378.1"/>
    <property type="molecule type" value="Genomic_DNA"/>
</dbReference>
<keyword evidence="1" id="KW-1133">Transmembrane helix</keyword>
<accession>A0A1D8NLF8</accession>
<reference evidence="3 5" key="2">
    <citation type="submission" date="2018-07" db="EMBL/GenBank/DDBJ databases">
        <title>Draft Genome Assemblies for Five Robust Yarrowia lipolytica Strains Exhibiting High Lipid Production and Pentose Sugar Utilization and Sugar Alcohol Secretion from Undetoxified Lignocellulosic Biomass Hydrolysates.</title>
        <authorList>
            <consortium name="DOE Joint Genome Institute"/>
            <person name="Walker C."/>
            <person name="Ryu S."/>
            <person name="Na H."/>
            <person name="Zane M."/>
            <person name="LaButti K."/>
            <person name="Lipzen A."/>
            <person name="Haridas S."/>
            <person name="Barry K."/>
            <person name="Grigoriev I.V."/>
            <person name="Quarterman J."/>
            <person name="Slininger P."/>
            <person name="Dien B."/>
            <person name="Trinh C.T."/>
        </authorList>
    </citation>
    <scope>NUCLEOTIDE SEQUENCE [LARGE SCALE GENOMIC DNA]</scope>
    <source>
        <strain evidence="3 5">YB392</strain>
    </source>
</reference>
<dbReference type="GeneID" id="2908219"/>
<dbReference type="AlphaFoldDB" id="A0A1D8NLF8"/>
<organism evidence="2 4">
    <name type="scientific">Yarrowia lipolytica</name>
    <name type="common">Candida lipolytica</name>
    <dbReference type="NCBI Taxonomy" id="4952"/>
    <lineage>
        <taxon>Eukaryota</taxon>
        <taxon>Fungi</taxon>
        <taxon>Dikarya</taxon>
        <taxon>Ascomycota</taxon>
        <taxon>Saccharomycotina</taxon>
        <taxon>Dipodascomycetes</taxon>
        <taxon>Dipodascales</taxon>
        <taxon>Dipodascales incertae sedis</taxon>
        <taxon>Yarrowia</taxon>
    </lineage>
</organism>
<evidence type="ECO:0000313" key="4">
    <source>
        <dbReference type="Proteomes" id="UP000182444"/>
    </source>
</evidence>
<gene>
    <name evidence="3" type="ORF">B0I71DRAFT_132683</name>
    <name evidence="2" type="ORF">YALI1_F01275g</name>
</gene>
<dbReference type="RefSeq" id="XP_504836.1">
    <property type="nucleotide sequence ID" value="XM_504836.1"/>
</dbReference>
<feature type="transmembrane region" description="Helical" evidence="1">
    <location>
        <begin position="104"/>
        <end position="124"/>
    </location>
</feature>
<keyword evidence="1" id="KW-0472">Membrane</keyword>
<reference evidence="2 4" key="1">
    <citation type="journal article" date="2016" name="PLoS ONE">
        <title>Sequence Assembly of Yarrowia lipolytica Strain W29/CLIB89 Shows Transposable Element Diversity.</title>
        <authorList>
            <person name="Magnan C."/>
            <person name="Yu J."/>
            <person name="Chang I."/>
            <person name="Jahn E."/>
            <person name="Kanomata Y."/>
            <person name="Wu J."/>
            <person name="Zeller M."/>
            <person name="Oakes M."/>
            <person name="Baldi P."/>
            <person name="Sandmeyer S."/>
        </authorList>
    </citation>
    <scope>NUCLEOTIDE SEQUENCE [LARGE SCALE GENOMIC DNA]</scope>
    <source>
        <strain evidence="2">CLIB89</strain>
        <strain evidence="4">CLIB89(W29)</strain>
    </source>
</reference>
<dbReference type="OrthoDB" id="2555434at2759"/>
<dbReference type="OMA" id="YRRYQGN"/>
<evidence type="ECO:0000313" key="2">
    <source>
        <dbReference type="EMBL" id="AOW06456.1"/>
    </source>
</evidence>
<dbReference type="Proteomes" id="UP000182444">
    <property type="component" value="Chromosome 1F"/>
</dbReference>
<protein>
    <recommendedName>
        <fullName evidence="6">DUF202 domain-containing protein</fullName>
    </recommendedName>
</protein>
<dbReference type="eggNOG" id="ENOG502S764">
    <property type="taxonomic scope" value="Eukaryota"/>
</dbReference>
<evidence type="ECO:0000313" key="5">
    <source>
        <dbReference type="Proteomes" id="UP000256601"/>
    </source>
</evidence>
<feature type="transmembrane region" description="Helical" evidence="1">
    <location>
        <begin position="36"/>
        <end position="55"/>
    </location>
</feature>